<dbReference type="EMBL" id="JAJJMM010000001">
    <property type="protein sequence ID" value="MCC9063962.1"/>
    <property type="molecule type" value="Genomic_DNA"/>
</dbReference>
<comment type="caution">
    <text evidence="2">The sequence shown here is derived from an EMBL/GenBank/DDBJ whole genome shotgun (WGS) entry which is preliminary data.</text>
</comment>
<accession>A0ABS8MEP0</accession>
<dbReference type="InterPro" id="IPR012347">
    <property type="entry name" value="Ferritin-like"/>
</dbReference>
<evidence type="ECO:0000313" key="2">
    <source>
        <dbReference type="EMBL" id="MCC9063962.1"/>
    </source>
</evidence>
<sequence>MIAVQQLKATIFRLIFLLTILLCITSCKKNNPIEASLKNETFAKTEKEEIEAFFFIATANVTKSIISKSQIAQQKSSDSTIQEWSKKIEINQNQLLQDVSKMANKKLIIITEINATHNKLDLYELIDASSPDFNKAYLDSMTESLKEQIGLFESISKQTNDKTILKLVLQYLPEQYQILREMQRINNEIN</sequence>
<evidence type="ECO:0000313" key="3">
    <source>
        <dbReference type="Proteomes" id="UP001430679"/>
    </source>
</evidence>
<protein>
    <submittedName>
        <fullName evidence="2">DUF4142 domain-containing protein</fullName>
    </submittedName>
</protein>
<reference evidence="2" key="1">
    <citation type="submission" date="2021-11" db="EMBL/GenBank/DDBJ databases">
        <title>Description of novel Flavobacterium species.</title>
        <authorList>
            <person name="Saticioglu I.B."/>
            <person name="Ay H."/>
            <person name="Altun S."/>
            <person name="Duman M."/>
        </authorList>
    </citation>
    <scope>NUCLEOTIDE SEQUENCE</scope>
    <source>
        <strain evidence="2">F-30</strain>
    </source>
</reference>
<dbReference type="Gene3D" id="1.20.1260.10">
    <property type="match status" value="1"/>
</dbReference>
<name>A0ABS8MEP0_9FLAO</name>
<keyword evidence="3" id="KW-1185">Reference proteome</keyword>
<dbReference type="RefSeq" id="WP_230036528.1">
    <property type="nucleotide sequence ID" value="NZ_JAJJMM010000001.1"/>
</dbReference>
<proteinExistence type="predicted"/>
<dbReference type="InterPro" id="IPR025419">
    <property type="entry name" value="DUF4142"/>
</dbReference>
<organism evidence="2 3">
    <name type="scientific">Flavobacterium piscisymbiosum</name>
    <dbReference type="NCBI Taxonomy" id="2893753"/>
    <lineage>
        <taxon>Bacteria</taxon>
        <taxon>Pseudomonadati</taxon>
        <taxon>Bacteroidota</taxon>
        <taxon>Flavobacteriia</taxon>
        <taxon>Flavobacteriales</taxon>
        <taxon>Flavobacteriaceae</taxon>
        <taxon>Flavobacterium</taxon>
    </lineage>
</organism>
<evidence type="ECO:0000259" key="1">
    <source>
        <dbReference type="Pfam" id="PF13628"/>
    </source>
</evidence>
<gene>
    <name evidence="2" type="ORF">LNP81_13270</name>
</gene>
<dbReference type="Proteomes" id="UP001430679">
    <property type="component" value="Unassembled WGS sequence"/>
</dbReference>
<feature type="domain" description="DUF4142" evidence="1">
    <location>
        <begin position="66"/>
        <end position="184"/>
    </location>
</feature>
<dbReference type="Pfam" id="PF13628">
    <property type="entry name" value="DUF4142"/>
    <property type="match status" value="1"/>
</dbReference>